<sequence length="296" mass="33264">MTSLFTKVSSALALITVLLTPQFVFAQDILTATPVTYALATELTKKTSITTQYLPPKRYGIERLPNWFSTKGEKKAIESGQNATVAITLSSVWKADPTYVYARQGNIRLVEIDAAQAITPRAQGVAAITLSSGEVSKFVWLNPTNLTRMASIVADDLKKVWPTYSDTIDENLQRVMLDVRELINQQQAILFDQEVDAVVLLSESLEDFVSGNQLFVEDRIFTAELEWNETQKTELQSTFKEDDSLWLVTSKKPSKLLKSLVPENKILVIDSVDRWGKKGITSDKVFSRWEIIPNNQ</sequence>
<dbReference type="SUPFAM" id="SSF53807">
    <property type="entry name" value="Helical backbone' metal receptor"/>
    <property type="match status" value="1"/>
</dbReference>
<reference evidence="2 3" key="1">
    <citation type="journal article" date="2024" name="ISME J.">
        <title>Tailless and filamentous prophages are predominant in marine Vibrio.</title>
        <authorList>
            <person name="Steensen K."/>
            <person name="Seneca J."/>
            <person name="Bartlau N."/>
            <person name="Yu X.A."/>
            <person name="Hussain F.A."/>
            <person name="Polz M.F."/>
        </authorList>
    </citation>
    <scope>NUCLEOTIDE SEQUENCE [LARGE SCALE GENOMIC DNA]</scope>
    <source>
        <strain evidence="2 3">10N.222.51.A1</strain>
    </source>
</reference>
<keyword evidence="3" id="KW-1185">Reference proteome</keyword>
<gene>
    <name evidence="2" type="ORF">AB4566_08715</name>
</gene>
<evidence type="ECO:0000256" key="1">
    <source>
        <dbReference type="SAM" id="SignalP"/>
    </source>
</evidence>
<name>A0ABV4NAG4_9VIBR</name>
<dbReference type="Proteomes" id="UP001570417">
    <property type="component" value="Unassembled WGS sequence"/>
</dbReference>
<protein>
    <submittedName>
        <fullName evidence="2">ABC transporter substrate-binding protein</fullName>
    </submittedName>
</protein>
<keyword evidence="1" id="KW-0732">Signal</keyword>
<accession>A0ABV4NAG4</accession>
<evidence type="ECO:0000313" key="2">
    <source>
        <dbReference type="EMBL" id="MFA0568358.1"/>
    </source>
</evidence>
<proteinExistence type="predicted"/>
<feature type="chain" id="PRO_5045965225" evidence="1">
    <location>
        <begin position="27"/>
        <end position="296"/>
    </location>
</feature>
<feature type="signal peptide" evidence="1">
    <location>
        <begin position="1"/>
        <end position="26"/>
    </location>
</feature>
<dbReference type="RefSeq" id="WP_372265822.1">
    <property type="nucleotide sequence ID" value="NZ_JBFRUW010000023.1"/>
</dbReference>
<evidence type="ECO:0000313" key="3">
    <source>
        <dbReference type="Proteomes" id="UP001570417"/>
    </source>
</evidence>
<dbReference type="Gene3D" id="3.40.50.1980">
    <property type="entry name" value="Nitrogenase molybdenum iron protein domain"/>
    <property type="match status" value="1"/>
</dbReference>
<dbReference type="EMBL" id="JBFRUW010000023">
    <property type="protein sequence ID" value="MFA0568358.1"/>
    <property type="molecule type" value="Genomic_DNA"/>
</dbReference>
<organism evidence="2 3">
    <name type="scientific">Vibrio gallaecicus</name>
    <dbReference type="NCBI Taxonomy" id="552386"/>
    <lineage>
        <taxon>Bacteria</taxon>
        <taxon>Pseudomonadati</taxon>
        <taxon>Pseudomonadota</taxon>
        <taxon>Gammaproteobacteria</taxon>
        <taxon>Vibrionales</taxon>
        <taxon>Vibrionaceae</taxon>
        <taxon>Vibrio</taxon>
    </lineage>
</organism>
<comment type="caution">
    <text evidence="2">The sequence shown here is derived from an EMBL/GenBank/DDBJ whole genome shotgun (WGS) entry which is preliminary data.</text>
</comment>